<dbReference type="EMBL" id="KN824312">
    <property type="protein sequence ID" value="KIM25701.1"/>
    <property type="molecule type" value="Genomic_DNA"/>
</dbReference>
<reference evidence="2" key="2">
    <citation type="submission" date="2015-01" db="EMBL/GenBank/DDBJ databases">
        <title>Evolutionary Origins and Diversification of the Mycorrhizal Mutualists.</title>
        <authorList>
            <consortium name="DOE Joint Genome Institute"/>
            <consortium name="Mycorrhizal Genomics Consortium"/>
            <person name="Kohler A."/>
            <person name="Kuo A."/>
            <person name="Nagy L.G."/>
            <person name="Floudas D."/>
            <person name="Copeland A."/>
            <person name="Barry K.W."/>
            <person name="Cichocki N."/>
            <person name="Veneault-Fourrey C."/>
            <person name="LaButti K."/>
            <person name="Lindquist E.A."/>
            <person name="Lipzen A."/>
            <person name="Lundell T."/>
            <person name="Morin E."/>
            <person name="Murat C."/>
            <person name="Riley R."/>
            <person name="Ohm R."/>
            <person name="Sun H."/>
            <person name="Tunlid A."/>
            <person name="Henrissat B."/>
            <person name="Grigoriev I.V."/>
            <person name="Hibbett D.S."/>
            <person name="Martin F."/>
        </authorList>
    </citation>
    <scope>NUCLEOTIDE SEQUENCE [LARGE SCALE GENOMIC DNA]</scope>
    <source>
        <strain evidence="2">MAFF 305830</strain>
    </source>
</reference>
<accession>A0A0C3B2G3</accession>
<evidence type="ECO:0000313" key="2">
    <source>
        <dbReference type="Proteomes" id="UP000054097"/>
    </source>
</evidence>
<keyword evidence="2" id="KW-1185">Reference proteome</keyword>
<protein>
    <submittedName>
        <fullName evidence="1">Uncharacterized protein</fullName>
    </submittedName>
</protein>
<dbReference type="Proteomes" id="UP000054097">
    <property type="component" value="Unassembled WGS sequence"/>
</dbReference>
<gene>
    <name evidence="1" type="ORF">M408DRAFT_206390</name>
</gene>
<evidence type="ECO:0000313" key="1">
    <source>
        <dbReference type="EMBL" id="KIM25701.1"/>
    </source>
</evidence>
<proteinExistence type="predicted"/>
<name>A0A0C3B2G3_SERVB</name>
<dbReference type="HOGENOM" id="CLU_1161753_0_0_1"/>
<sequence>MHIPDISYPHNTNQEASHSDLEIALEAYTSSMRQQALLLSMLTQALEQREREAKESIDAAQKQLLLIQNVRRDLLGDRPQVPDTVHPGRSQMEASTWRWFNESANKEDTSASNMSDSIVSGLGLNGMDQEPGRTPVSQDTISDQQFNYLAMREEPSDDEACQPNTARLDNYNERSHLELSIASSLGSLTNSLHTVAEKKVSFLTPVEGAHNNSSLVTVKRESLATLLNAFDQILLHGTL</sequence>
<reference evidence="1 2" key="1">
    <citation type="submission" date="2014-04" db="EMBL/GenBank/DDBJ databases">
        <authorList>
            <consortium name="DOE Joint Genome Institute"/>
            <person name="Kuo A."/>
            <person name="Zuccaro A."/>
            <person name="Kohler A."/>
            <person name="Nagy L.G."/>
            <person name="Floudas D."/>
            <person name="Copeland A."/>
            <person name="Barry K.W."/>
            <person name="Cichocki N."/>
            <person name="Veneault-Fourrey C."/>
            <person name="LaButti K."/>
            <person name="Lindquist E.A."/>
            <person name="Lipzen A."/>
            <person name="Lundell T."/>
            <person name="Morin E."/>
            <person name="Murat C."/>
            <person name="Sun H."/>
            <person name="Tunlid A."/>
            <person name="Henrissat B."/>
            <person name="Grigoriev I.V."/>
            <person name="Hibbett D.S."/>
            <person name="Martin F."/>
            <person name="Nordberg H.P."/>
            <person name="Cantor M.N."/>
            <person name="Hua S.X."/>
        </authorList>
    </citation>
    <scope>NUCLEOTIDE SEQUENCE [LARGE SCALE GENOMIC DNA]</scope>
    <source>
        <strain evidence="1 2">MAFF 305830</strain>
    </source>
</reference>
<organism evidence="1 2">
    <name type="scientific">Serendipita vermifera MAFF 305830</name>
    <dbReference type="NCBI Taxonomy" id="933852"/>
    <lineage>
        <taxon>Eukaryota</taxon>
        <taxon>Fungi</taxon>
        <taxon>Dikarya</taxon>
        <taxon>Basidiomycota</taxon>
        <taxon>Agaricomycotina</taxon>
        <taxon>Agaricomycetes</taxon>
        <taxon>Sebacinales</taxon>
        <taxon>Serendipitaceae</taxon>
        <taxon>Serendipita</taxon>
    </lineage>
</organism>
<dbReference type="AlphaFoldDB" id="A0A0C3B2G3"/>